<evidence type="ECO:0000313" key="1">
    <source>
        <dbReference type="EMBL" id="BAF23565.1"/>
    </source>
</evidence>
<dbReference type="KEGG" id="dosa:Os08g0367400"/>
<proteinExistence type="predicted"/>
<gene>
    <name evidence="1" type="ordered locus">Os08g0367400</name>
</gene>
<dbReference type="EMBL" id="AP008214">
    <property type="protein sequence ID" value="BAF23565.1"/>
    <property type="molecule type" value="Genomic_DNA"/>
</dbReference>
<organism evidence="1 2">
    <name type="scientific">Oryza sativa subsp. japonica</name>
    <name type="common">Rice</name>
    <dbReference type="NCBI Taxonomy" id="39947"/>
    <lineage>
        <taxon>Eukaryota</taxon>
        <taxon>Viridiplantae</taxon>
        <taxon>Streptophyta</taxon>
        <taxon>Embryophyta</taxon>
        <taxon>Tracheophyta</taxon>
        <taxon>Spermatophyta</taxon>
        <taxon>Magnoliopsida</taxon>
        <taxon>Liliopsida</taxon>
        <taxon>Poales</taxon>
        <taxon>Poaceae</taxon>
        <taxon>BOP clade</taxon>
        <taxon>Oryzoideae</taxon>
        <taxon>Oryzeae</taxon>
        <taxon>Oryzinae</taxon>
        <taxon>Oryza</taxon>
        <taxon>Oryza sativa</taxon>
    </lineage>
</organism>
<sequence length="112" mass="12809">MGGTILYPLDLDAVRRSGVHRGSYWRRRCSDRWRRSRRVRDQRGRHDRSGRHTAARVVAPATNPHHEIPARPPCRSSMKMAKTACVIMARDAENGIEDGNKGRHTFCSSLFL</sequence>
<protein>
    <submittedName>
        <fullName evidence="1">Os08g0367400 protein</fullName>
    </submittedName>
</protein>
<name>A0A0P0XFL0_ORYSJ</name>
<reference evidence="1 2" key="1">
    <citation type="journal article" date="2005" name="Nature">
        <title>The map-based sequence of the rice genome.</title>
        <authorList>
            <consortium name="International rice genome sequencing project (IRGSP)"/>
            <person name="Matsumoto T."/>
            <person name="Wu J."/>
            <person name="Kanamori H."/>
            <person name="Katayose Y."/>
            <person name="Fujisawa M."/>
            <person name="Namiki N."/>
            <person name="Mizuno H."/>
            <person name="Yamamoto K."/>
            <person name="Antonio B.A."/>
            <person name="Baba T."/>
            <person name="Sakata K."/>
            <person name="Nagamura Y."/>
            <person name="Aoki H."/>
            <person name="Arikawa K."/>
            <person name="Arita K."/>
            <person name="Bito T."/>
            <person name="Chiden Y."/>
            <person name="Fujitsuka N."/>
            <person name="Fukunaka R."/>
            <person name="Hamada M."/>
            <person name="Harada C."/>
            <person name="Hayashi A."/>
            <person name="Hijishita S."/>
            <person name="Honda M."/>
            <person name="Hosokawa S."/>
            <person name="Ichikawa Y."/>
            <person name="Idonuma A."/>
            <person name="Iijima M."/>
            <person name="Ikeda M."/>
            <person name="Ikeno M."/>
            <person name="Ito K."/>
            <person name="Ito S."/>
            <person name="Ito T."/>
            <person name="Ito Y."/>
            <person name="Ito Y."/>
            <person name="Iwabuchi A."/>
            <person name="Kamiya K."/>
            <person name="Karasawa W."/>
            <person name="Kurita K."/>
            <person name="Katagiri S."/>
            <person name="Kikuta A."/>
            <person name="Kobayashi H."/>
            <person name="Kobayashi N."/>
            <person name="Machita K."/>
            <person name="Maehara T."/>
            <person name="Masukawa M."/>
            <person name="Mizubayashi T."/>
            <person name="Mukai Y."/>
            <person name="Nagasaki H."/>
            <person name="Nagata Y."/>
            <person name="Naito S."/>
            <person name="Nakashima M."/>
            <person name="Nakama Y."/>
            <person name="Nakamichi Y."/>
            <person name="Nakamura M."/>
            <person name="Meguro A."/>
            <person name="Negishi M."/>
            <person name="Ohta I."/>
            <person name="Ohta T."/>
            <person name="Okamoto M."/>
            <person name="Ono N."/>
            <person name="Saji S."/>
            <person name="Sakaguchi M."/>
            <person name="Sakai K."/>
            <person name="Shibata M."/>
            <person name="Shimokawa T."/>
            <person name="Song J."/>
            <person name="Takazaki Y."/>
            <person name="Terasawa K."/>
            <person name="Tsugane M."/>
            <person name="Tsuji K."/>
            <person name="Ueda S."/>
            <person name="Waki K."/>
            <person name="Yamagata H."/>
            <person name="Yamamoto M."/>
            <person name="Yamamoto S."/>
            <person name="Yamane H."/>
            <person name="Yoshiki S."/>
            <person name="Yoshihara R."/>
            <person name="Yukawa K."/>
            <person name="Zhong H."/>
            <person name="Yano M."/>
            <person name="Yuan Q."/>
            <person name="Ouyang S."/>
            <person name="Liu J."/>
            <person name="Jones K.M."/>
            <person name="Gansberger K."/>
            <person name="Moffat K."/>
            <person name="Hill J."/>
            <person name="Bera J."/>
            <person name="Fadrosh D."/>
            <person name="Jin S."/>
            <person name="Johri S."/>
            <person name="Kim M."/>
            <person name="Overton L."/>
            <person name="Reardon M."/>
            <person name="Tsitrin T."/>
            <person name="Vuong H."/>
            <person name="Weaver B."/>
            <person name="Ciecko A."/>
            <person name="Tallon L."/>
            <person name="Jackson J."/>
            <person name="Pai G."/>
            <person name="Aken S.V."/>
            <person name="Utterback T."/>
            <person name="Reidmuller S."/>
            <person name="Feldblyum T."/>
            <person name="Hsiao J."/>
            <person name="Zismann V."/>
            <person name="Iobst S."/>
            <person name="de Vazeille A.R."/>
            <person name="Buell C.R."/>
            <person name="Ying K."/>
            <person name="Li Y."/>
            <person name="Lu T."/>
            <person name="Huang Y."/>
            <person name="Zhao Q."/>
            <person name="Feng Q."/>
            <person name="Zhang L."/>
            <person name="Zhu J."/>
            <person name="Weng Q."/>
            <person name="Mu J."/>
            <person name="Lu Y."/>
            <person name="Fan D."/>
            <person name="Liu Y."/>
            <person name="Guan J."/>
            <person name="Zhang Y."/>
            <person name="Yu S."/>
            <person name="Liu X."/>
            <person name="Zhang Y."/>
            <person name="Hong G."/>
            <person name="Han B."/>
            <person name="Choisne N."/>
            <person name="Demange N."/>
            <person name="Orjeda G."/>
            <person name="Samain S."/>
            <person name="Cattolico L."/>
            <person name="Pelletier E."/>
            <person name="Couloux A."/>
            <person name="Segurens B."/>
            <person name="Wincker P."/>
            <person name="D'Hont A."/>
            <person name="Scarpelli C."/>
            <person name="Weissenbach J."/>
            <person name="Salanoubat M."/>
            <person name="Quetier F."/>
            <person name="Yu Y."/>
            <person name="Kim H.R."/>
            <person name="Rambo T."/>
            <person name="Currie J."/>
            <person name="Collura K."/>
            <person name="Luo M."/>
            <person name="Yang T."/>
            <person name="Ammiraju J.S.S."/>
            <person name="Engler F."/>
            <person name="Soderlund C."/>
            <person name="Wing R.A."/>
            <person name="Palmer L.E."/>
            <person name="de la Bastide M."/>
            <person name="Spiegel L."/>
            <person name="Nascimento L."/>
            <person name="Zutavern T."/>
            <person name="O'Shaughnessy A."/>
            <person name="Dike S."/>
            <person name="Dedhia N."/>
            <person name="Preston R."/>
            <person name="Balija V."/>
            <person name="McCombie W.R."/>
            <person name="Chow T."/>
            <person name="Chen H."/>
            <person name="Chung M."/>
            <person name="Chen C."/>
            <person name="Shaw J."/>
            <person name="Wu H."/>
            <person name="Hsiao K."/>
            <person name="Chao Y."/>
            <person name="Chu M."/>
            <person name="Cheng C."/>
            <person name="Hour A."/>
            <person name="Lee P."/>
            <person name="Lin S."/>
            <person name="Lin Y."/>
            <person name="Liou J."/>
            <person name="Liu S."/>
            <person name="Hsing Y."/>
            <person name="Raghuvanshi S."/>
            <person name="Mohanty A."/>
            <person name="Bharti A.K."/>
            <person name="Gaur A."/>
            <person name="Gupta V."/>
            <person name="Kumar D."/>
            <person name="Ravi V."/>
            <person name="Vij S."/>
            <person name="Kapur A."/>
            <person name="Khurana P."/>
            <person name="Khurana P."/>
            <person name="Khurana J.P."/>
            <person name="Tyagi A.K."/>
            <person name="Gaikwad K."/>
            <person name="Singh A."/>
            <person name="Dalal V."/>
            <person name="Srivastava S."/>
            <person name="Dixit A."/>
            <person name="Pal A.K."/>
            <person name="Ghazi I.A."/>
            <person name="Yadav M."/>
            <person name="Pandit A."/>
            <person name="Bhargava A."/>
            <person name="Sureshbabu K."/>
            <person name="Batra K."/>
            <person name="Sharma T.R."/>
            <person name="Mohapatra T."/>
            <person name="Singh N.K."/>
            <person name="Messing J."/>
            <person name="Nelson A.B."/>
            <person name="Fuks G."/>
            <person name="Kavchok S."/>
            <person name="Keizer G."/>
            <person name="Linton E."/>
            <person name="Llaca V."/>
            <person name="Song R."/>
            <person name="Tanyolac B."/>
            <person name="Young S."/>
            <person name="Ho-Il K."/>
            <person name="Hahn J.H."/>
            <person name="Sangsakoo G."/>
            <person name="Vanavichit A."/>
            <person name="de Mattos Luiz.A.T."/>
            <person name="Zimmer P.D."/>
            <person name="Malone G."/>
            <person name="Dellagostin O."/>
            <person name="de Oliveira A.C."/>
            <person name="Bevan M."/>
            <person name="Bancroft I."/>
            <person name="Minx P."/>
            <person name="Cordum H."/>
            <person name="Wilson R."/>
            <person name="Cheng Z."/>
            <person name="Jin W."/>
            <person name="Jiang J."/>
            <person name="Leong S.A."/>
            <person name="Iwama H."/>
            <person name="Gojobori T."/>
            <person name="Itoh T."/>
            <person name="Niimura Y."/>
            <person name="Fujii Y."/>
            <person name="Habara T."/>
            <person name="Sakai H."/>
            <person name="Sato Y."/>
            <person name="Wilson G."/>
            <person name="Kumar K."/>
            <person name="McCouch S."/>
            <person name="Juretic N."/>
            <person name="Hoen D."/>
            <person name="Wright S."/>
            <person name="Bruskiewich R."/>
            <person name="Bureau T."/>
            <person name="Miyao A."/>
            <person name="Hirochika H."/>
            <person name="Nishikawa T."/>
            <person name="Kadowaki K."/>
            <person name="Sugiura M."/>
            <person name="Burr B."/>
            <person name="Sasaki T."/>
        </authorList>
    </citation>
    <scope>NUCLEOTIDE SEQUENCE [LARGE SCALE GENOMIC DNA]</scope>
    <source>
        <strain evidence="2">cv. Nipponbare</strain>
    </source>
</reference>
<reference evidence="2" key="2">
    <citation type="journal article" date="2008" name="Nucleic Acids Res.">
        <title>The rice annotation project database (RAP-DB): 2008 update.</title>
        <authorList>
            <consortium name="The rice annotation project (RAP)"/>
        </authorList>
    </citation>
    <scope>GENOME REANNOTATION</scope>
    <source>
        <strain evidence="2">cv. Nipponbare</strain>
    </source>
</reference>
<evidence type="ECO:0000313" key="2">
    <source>
        <dbReference type="Proteomes" id="UP000000763"/>
    </source>
</evidence>
<dbReference type="AlphaFoldDB" id="A0A0P0XFL0"/>
<accession>A0A0P0XFL0</accession>
<dbReference type="OMA" id="MARDAEN"/>
<dbReference type="Gramene" id="Os08t0367400-01">
    <property type="protein sequence ID" value="Os08t0367400-01"/>
    <property type="gene ID" value="Os08g0367400"/>
</dbReference>
<dbReference type="Proteomes" id="UP000000763">
    <property type="component" value="Chromosome 8"/>
</dbReference>